<reference evidence="2" key="1">
    <citation type="submission" date="2022-12" db="EMBL/GenBank/DDBJ databases">
        <title>Paracoccus sp. EF6 isolated from a lake water.</title>
        <authorList>
            <person name="Liu H."/>
        </authorList>
    </citation>
    <scope>NUCLEOTIDE SEQUENCE</scope>
    <source>
        <strain evidence="2">EF6</strain>
    </source>
</reference>
<comment type="caution">
    <text evidence="2">The sequence shown here is derived from an EMBL/GenBank/DDBJ whole genome shotgun (WGS) entry which is preliminary data.</text>
</comment>
<gene>
    <name evidence="2" type="ORF">OU682_10595</name>
</gene>
<name>A0ABT4J6J3_9RHOB</name>
<feature type="transmembrane region" description="Helical" evidence="1">
    <location>
        <begin position="43"/>
        <end position="65"/>
    </location>
</feature>
<protein>
    <submittedName>
        <fullName evidence="2">Uncharacterized protein</fullName>
    </submittedName>
</protein>
<evidence type="ECO:0000256" key="1">
    <source>
        <dbReference type="SAM" id="Phobius"/>
    </source>
</evidence>
<organism evidence="2 3">
    <name type="scientific">Paracoccus benzoatiresistens</name>
    <dbReference type="NCBI Taxonomy" id="2997341"/>
    <lineage>
        <taxon>Bacteria</taxon>
        <taxon>Pseudomonadati</taxon>
        <taxon>Pseudomonadota</taxon>
        <taxon>Alphaproteobacteria</taxon>
        <taxon>Rhodobacterales</taxon>
        <taxon>Paracoccaceae</taxon>
        <taxon>Paracoccus</taxon>
    </lineage>
</organism>
<sequence>MIDESFEAIGRNFAVALALEAAFVLALSSFIGDWELNDPFLRYFGSFGLIGFGILGIALHYKATYRLADYTAKVLMEMFPGPIGKLIASFGYAGGFACSVAIGFALASHLAREFP</sequence>
<feature type="transmembrane region" description="Helical" evidence="1">
    <location>
        <begin position="86"/>
        <end position="107"/>
    </location>
</feature>
<keyword evidence="1" id="KW-0812">Transmembrane</keyword>
<proteinExistence type="predicted"/>
<keyword evidence="1" id="KW-0472">Membrane</keyword>
<dbReference type="RefSeq" id="WP_268942087.1">
    <property type="nucleotide sequence ID" value="NZ_JAPTYD010000012.1"/>
</dbReference>
<dbReference type="EMBL" id="JAPTYD010000012">
    <property type="protein sequence ID" value="MCZ0962066.1"/>
    <property type="molecule type" value="Genomic_DNA"/>
</dbReference>
<dbReference type="Proteomes" id="UP001149822">
    <property type="component" value="Unassembled WGS sequence"/>
</dbReference>
<evidence type="ECO:0000313" key="3">
    <source>
        <dbReference type="Proteomes" id="UP001149822"/>
    </source>
</evidence>
<keyword evidence="1" id="KW-1133">Transmembrane helix</keyword>
<evidence type="ECO:0000313" key="2">
    <source>
        <dbReference type="EMBL" id="MCZ0962066.1"/>
    </source>
</evidence>
<feature type="transmembrane region" description="Helical" evidence="1">
    <location>
        <begin position="12"/>
        <end position="31"/>
    </location>
</feature>
<keyword evidence="3" id="KW-1185">Reference proteome</keyword>
<accession>A0ABT4J6J3</accession>